<evidence type="ECO:0000256" key="3">
    <source>
        <dbReference type="ARBA" id="ARBA00015087"/>
    </source>
</evidence>
<comment type="subcellular location">
    <subcellularLocation>
        <location evidence="1">Cell projection</location>
        <location evidence="1">Cilium membrane</location>
        <topology evidence="1">Multi-pass membrane protein</topology>
    </subcellularLocation>
</comment>
<evidence type="ECO:0000256" key="4">
    <source>
        <dbReference type="ARBA" id="ARBA00022475"/>
    </source>
</evidence>
<reference evidence="13" key="1">
    <citation type="journal article" date="2008" name="Nature">
        <title>The amphioxus genome and the evolution of the chordate karyotype.</title>
        <authorList>
            <consortium name="US DOE Joint Genome Institute (JGI-PGF)"/>
            <person name="Putnam N.H."/>
            <person name="Butts T."/>
            <person name="Ferrier D.E.K."/>
            <person name="Furlong R.F."/>
            <person name="Hellsten U."/>
            <person name="Kawashima T."/>
            <person name="Robinson-Rechavi M."/>
            <person name="Shoguchi E."/>
            <person name="Terry A."/>
            <person name="Yu J.-K."/>
            <person name="Benito-Gutierrez E.L."/>
            <person name="Dubchak I."/>
            <person name="Garcia-Fernandez J."/>
            <person name="Gibson-Brown J.J."/>
            <person name="Grigoriev I.V."/>
            <person name="Horton A.C."/>
            <person name="de Jong P.J."/>
            <person name="Jurka J."/>
            <person name="Kapitonov V.V."/>
            <person name="Kohara Y."/>
            <person name="Kuroki Y."/>
            <person name="Lindquist E."/>
            <person name="Lucas S."/>
            <person name="Osoegawa K."/>
            <person name="Pennacchio L.A."/>
            <person name="Salamov A.A."/>
            <person name="Satou Y."/>
            <person name="Sauka-Spengler T."/>
            <person name="Schmutz J."/>
            <person name="Shin-I T."/>
            <person name="Toyoda A."/>
            <person name="Bronner-Fraser M."/>
            <person name="Fujiyama A."/>
            <person name="Holland L.Z."/>
            <person name="Holland P.W.H."/>
            <person name="Satoh N."/>
            <person name="Rokhsar D.S."/>
        </authorList>
    </citation>
    <scope>NUCLEOTIDE SEQUENCE [LARGE SCALE GENOMIC DNA]</scope>
    <source>
        <strain evidence="13">S238N-H82</strain>
        <tissue evidence="13">Testes</tissue>
    </source>
</reference>
<proteinExistence type="inferred from homology"/>
<gene>
    <name evidence="13" type="ORF">BRAFLDRAFT_276659</name>
</gene>
<dbReference type="InterPro" id="IPR019306">
    <property type="entry name" value="TMEM231"/>
</dbReference>
<dbReference type="InParanoid" id="C3Y8L1"/>
<keyword evidence="10" id="KW-0966">Cell projection</keyword>
<feature type="transmembrane region" description="Helical" evidence="12">
    <location>
        <begin position="23"/>
        <end position="43"/>
    </location>
</feature>
<evidence type="ECO:0000256" key="6">
    <source>
        <dbReference type="ARBA" id="ARBA00022989"/>
    </source>
</evidence>
<protein>
    <recommendedName>
        <fullName evidence="3">Transmembrane protein 231</fullName>
    </recommendedName>
</protein>
<dbReference type="PANTHER" id="PTHR14605:SF1">
    <property type="entry name" value="TRANSMEMBRANE PROTEIN 231"/>
    <property type="match status" value="1"/>
</dbReference>
<feature type="transmembrane region" description="Helical" evidence="12">
    <location>
        <begin position="275"/>
        <end position="294"/>
    </location>
</feature>
<organism>
    <name type="scientific">Branchiostoma floridae</name>
    <name type="common">Florida lancelet</name>
    <name type="synonym">Amphioxus</name>
    <dbReference type="NCBI Taxonomy" id="7739"/>
    <lineage>
        <taxon>Eukaryota</taxon>
        <taxon>Metazoa</taxon>
        <taxon>Chordata</taxon>
        <taxon>Cephalochordata</taxon>
        <taxon>Leptocardii</taxon>
        <taxon>Amphioxiformes</taxon>
        <taxon>Branchiostomatidae</taxon>
        <taxon>Branchiostoma</taxon>
    </lineage>
</organism>
<evidence type="ECO:0000256" key="2">
    <source>
        <dbReference type="ARBA" id="ARBA00009082"/>
    </source>
</evidence>
<keyword evidence="7" id="KW-0969">Cilium</keyword>
<evidence type="ECO:0000256" key="8">
    <source>
        <dbReference type="ARBA" id="ARBA00023136"/>
    </source>
</evidence>
<accession>C3Y8L1</accession>
<evidence type="ECO:0000256" key="11">
    <source>
        <dbReference type="ARBA" id="ARBA00024803"/>
    </source>
</evidence>
<evidence type="ECO:0000256" key="9">
    <source>
        <dbReference type="ARBA" id="ARBA00023180"/>
    </source>
</evidence>
<keyword evidence="9" id="KW-0325">Glycoprotein</keyword>
<keyword evidence="4" id="KW-1003">Cell membrane</keyword>
<keyword evidence="8 12" id="KW-0472">Membrane</keyword>
<dbReference type="EMBL" id="GG666491">
    <property type="protein sequence ID" value="EEN63448.1"/>
    <property type="molecule type" value="Genomic_DNA"/>
</dbReference>
<name>C3Y8L1_BRAFL</name>
<dbReference type="GO" id="GO:0060170">
    <property type="term" value="C:ciliary membrane"/>
    <property type="evidence" value="ECO:0007669"/>
    <property type="project" value="UniProtKB-SubCell"/>
</dbReference>
<evidence type="ECO:0000256" key="7">
    <source>
        <dbReference type="ARBA" id="ARBA00023069"/>
    </source>
</evidence>
<evidence type="ECO:0000256" key="12">
    <source>
        <dbReference type="SAM" id="Phobius"/>
    </source>
</evidence>
<evidence type="ECO:0000313" key="13">
    <source>
        <dbReference type="EMBL" id="EEN63448.1"/>
    </source>
</evidence>
<evidence type="ECO:0000256" key="10">
    <source>
        <dbReference type="ARBA" id="ARBA00023273"/>
    </source>
</evidence>
<dbReference type="eggNOG" id="KOG4838">
    <property type="taxonomic scope" value="Eukaryota"/>
</dbReference>
<dbReference type="STRING" id="7739.C3Y8L1"/>
<keyword evidence="6 12" id="KW-1133">Transmembrane helix</keyword>
<dbReference type="PANTHER" id="PTHR14605">
    <property type="entry name" value="CHST5 PROTEIN"/>
    <property type="match status" value="1"/>
</dbReference>
<keyword evidence="5 12" id="KW-0812">Transmembrane</keyword>
<dbReference type="Pfam" id="PF10149">
    <property type="entry name" value="TM231"/>
    <property type="match status" value="1"/>
</dbReference>
<comment type="function">
    <text evidence="11">Transmembrane component of the tectonic-like complex, a complex localized at the transition zone of primary cilia and acting as a barrier that prevents diffusion of transmembrane proteins between the cilia and plasma membranes. Required for ciliogenesis and sonic hedgehog/SHH signaling.</text>
</comment>
<evidence type="ECO:0000256" key="1">
    <source>
        <dbReference type="ARBA" id="ARBA00004272"/>
    </source>
</evidence>
<sequence>MAVVEVYSHPVLHRYKTSICTKATIFVFACFLLTFIPPILVAYRSQGFWQREAWYREQPDVSFKHQILLLLQTSQTGDYLVWSTYQNFNQLQQGRVRVPLVKSREEDSNRDGKSDALQMTVQVPLLDTEEVYSVDLLLFFQYKLYIFSAFTMECMAYLQHTSPLPGADLTVVGDLRLHQKYPLGHTGRDTRFNTSIIDSTSIFPSAYDLRTIFESYSDRNVSTNFQTYYPVWRTGRATGQPFVISATVRYPEETILYPFMGPFFCLTYKPGFWQLIKWGWVQYISILLVFLFVFDRIKTFVFENQILNTIVDSPTKKFKQG</sequence>
<comment type="similarity">
    <text evidence="2">Belongs to the TMEM231 family.</text>
</comment>
<dbReference type="AlphaFoldDB" id="C3Y8L1"/>
<dbReference type="FunCoup" id="C3Y8L1">
    <property type="interactions" value="73"/>
</dbReference>
<evidence type="ECO:0000256" key="5">
    <source>
        <dbReference type="ARBA" id="ARBA00022692"/>
    </source>
</evidence>